<dbReference type="InterPro" id="IPR036691">
    <property type="entry name" value="Endo/exonu/phosph_ase_sf"/>
</dbReference>
<dbReference type="Proteomes" id="UP000814176">
    <property type="component" value="Unassembled WGS sequence"/>
</dbReference>
<organism evidence="1 2">
    <name type="scientific">Rhodofomes roseus</name>
    <dbReference type="NCBI Taxonomy" id="34475"/>
    <lineage>
        <taxon>Eukaryota</taxon>
        <taxon>Fungi</taxon>
        <taxon>Dikarya</taxon>
        <taxon>Basidiomycota</taxon>
        <taxon>Agaricomycotina</taxon>
        <taxon>Agaricomycetes</taxon>
        <taxon>Polyporales</taxon>
        <taxon>Rhodofomes</taxon>
    </lineage>
</organism>
<protein>
    <submittedName>
        <fullName evidence="1">Uncharacterized protein</fullName>
    </submittedName>
</protein>
<feature type="non-terminal residue" evidence="1">
    <location>
        <position position="1"/>
    </location>
</feature>
<reference evidence="1 2" key="1">
    <citation type="journal article" date="2021" name="Environ. Microbiol.">
        <title>Gene family expansions and transcriptome signatures uncover fungal adaptations to wood decay.</title>
        <authorList>
            <person name="Hage H."/>
            <person name="Miyauchi S."/>
            <person name="Viragh M."/>
            <person name="Drula E."/>
            <person name="Min B."/>
            <person name="Chaduli D."/>
            <person name="Navarro D."/>
            <person name="Favel A."/>
            <person name="Norest M."/>
            <person name="Lesage-Meessen L."/>
            <person name="Balint B."/>
            <person name="Merenyi Z."/>
            <person name="de Eugenio L."/>
            <person name="Morin E."/>
            <person name="Martinez A.T."/>
            <person name="Baldrian P."/>
            <person name="Stursova M."/>
            <person name="Martinez M.J."/>
            <person name="Novotny C."/>
            <person name="Magnuson J.K."/>
            <person name="Spatafora J.W."/>
            <person name="Maurice S."/>
            <person name="Pangilinan J."/>
            <person name="Andreopoulos W."/>
            <person name="LaButti K."/>
            <person name="Hundley H."/>
            <person name="Na H."/>
            <person name="Kuo A."/>
            <person name="Barry K."/>
            <person name="Lipzen A."/>
            <person name="Henrissat B."/>
            <person name="Riley R."/>
            <person name="Ahrendt S."/>
            <person name="Nagy L.G."/>
            <person name="Grigoriev I.V."/>
            <person name="Martin F."/>
            <person name="Rosso M.N."/>
        </authorList>
    </citation>
    <scope>NUCLEOTIDE SEQUENCE [LARGE SCALE GENOMIC DNA]</scope>
    <source>
        <strain evidence="1 2">CIRM-BRFM 1785</strain>
    </source>
</reference>
<evidence type="ECO:0000313" key="1">
    <source>
        <dbReference type="EMBL" id="KAH9833130.1"/>
    </source>
</evidence>
<name>A0ABQ8K8G3_9APHY</name>
<dbReference type="SUPFAM" id="SSF56219">
    <property type="entry name" value="DNase I-like"/>
    <property type="match status" value="1"/>
</dbReference>
<proteinExistence type="predicted"/>
<comment type="caution">
    <text evidence="1">The sequence shown here is derived from an EMBL/GenBank/DDBJ whole genome shotgun (WGS) entry which is preliminary data.</text>
</comment>
<accession>A0ABQ8K8G3</accession>
<evidence type="ECO:0000313" key="2">
    <source>
        <dbReference type="Proteomes" id="UP000814176"/>
    </source>
</evidence>
<dbReference type="Gene3D" id="3.60.10.10">
    <property type="entry name" value="Endonuclease/exonuclease/phosphatase"/>
    <property type="match status" value="1"/>
</dbReference>
<sequence length="214" mass="24651">LRGFGRENPLSQENKWMHVNQLMREKRIVVLVVQETHMDDTRRAMIETVFGQRLSIHSSADEVNPTGKGGVAIVLNKDVIQTTNVKTHIVKAGRALQVQISMKNDTMGNILGIYAPNDPTDNEYLWEDIKAYYESPCNRRIPKPDLLLVLSYIIKDEVIQEYIRERGKQAMTELIELGGWRFADENPQRILHSFKSDVRDKAIERQRAKIPTLI</sequence>
<dbReference type="RefSeq" id="XP_047775896.1">
    <property type="nucleotide sequence ID" value="XM_047920886.1"/>
</dbReference>
<dbReference type="EMBL" id="JADCUA010000019">
    <property type="protein sequence ID" value="KAH9833130.1"/>
    <property type="molecule type" value="Genomic_DNA"/>
</dbReference>
<gene>
    <name evidence="1" type="ORF">C8Q71DRAFT_712914</name>
</gene>
<dbReference type="GeneID" id="72001618"/>
<keyword evidence="2" id="KW-1185">Reference proteome</keyword>